<feature type="signal peptide" evidence="1">
    <location>
        <begin position="1"/>
        <end position="32"/>
    </location>
</feature>
<gene>
    <name evidence="2" type="ORF">IV64_GL002559</name>
</gene>
<dbReference type="PATRIC" id="fig|942150.3.peg.2668"/>
<dbReference type="RefSeq" id="WP_162261258.1">
    <property type="nucleotide sequence ID" value="NZ_OY725316.1"/>
</dbReference>
<protein>
    <recommendedName>
        <fullName evidence="4">Extracellular protein</fullName>
    </recommendedName>
</protein>
<organism evidence="2 3">
    <name type="scientific">Lactiplantibacillus xiangfangensis</name>
    <dbReference type="NCBI Taxonomy" id="942150"/>
    <lineage>
        <taxon>Bacteria</taxon>
        <taxon>Bacillati</taxon>
        <taxon>Bacillota</taxon>
        <taxon>Bacilli</taxon>
        <taxon>Lactobacillales</taxon>
        <taxon>Lactobacillaceae</taxon>
        <taxon>Lactiplantibacillus</taxon>
    </lineage>
</organism>
<feature type="chain" id="PRO_5006420494" description="Extracellular protein" evidence="1">
    <location>
        <begin position="33"/>
        <end position="198"/>
    </location>
</feature>
<evidence type="ECO:0000313" key="3">
    <source>
        <dbReference type="Proteomes" id="UP000051783"/>
    </source>
</evidence>
<evidence type="ECO:0008006" key="4">
    <source>
        <dbReference type="Google" id="ProtNLM"/>
    </source>
</evidence>
<sequence length="198" mass="22277">MMNLITKLGVVTLAAVTVAPLASTVAPVTAQAKTVKKSSKKKAKTYKISKNILKSHKKVMVKLETKRRRGMVLLQTSKKNLRIICNFSSETSHINYKIKKQTVKGSTMTLKLTPKLSKADIKYGFAKGSGTIKLVRKGKNSYTIPTIYASDQYRINGHKYQNYNMWQKPKKVSVKKLQVMSLAKLKSIRGLFASDYKF</sequence>
<keyword evidence="3" id="KW-1185">Reference proteome</keyword>
<proteinExistence type="predicted"/>
<dbReference type="Proteomes" id="UP000051783">
    <property type="component" value="Unassembled WGS sequence"/>
</dbReference>
<comment type="caution">
    <text evidence="2">The sequence shown here is derived from an EMBL/GenBank/DDBJ whole genome shotgun (WGS) entry which is preliminary data.</text>
</comment>
<evidence type="ECO:0000256" key="1">
    <source>
        <dbReference type="SAM" id="SignalP"/>
    </source>
</evidence>
<keyword evidence="1" id="KW-0732">Signal</keyword>
<accession>A0A0R2MAP9</accession>
<dbReference type="EMBL" id="JQCL01000057">
    <property type="protein sequence ID" value="KRO10869.1"/>
    <property type="molecule type" value="Genomic_DNA"/>
</dbReference>
<evidence type="ECO:0000313" key="2">
    <source>
        <dbReference type="EMBL" id="KRO10869.1"/>
    </source>
</evidence>
<name>A0A0R2MAP9_9LACO</name>
<dbReference type="AlphaFoldDB" id="A0A0R2MAP9"/>
<reference evidence="2 3" key="1">
    <citation type="journal article" date="2015" name="Genome Announc.">
        <title>Expanding the biotechnology potential of lactobacilli through comparative genomics of 213 strains and associated genera.</title>
        <authorList>
            <person name="Sun Z."/>
            <person name="Harris H.M."/>
            <person name="McCann A."/>
            <person name="Guo C."/>
            <person name="Argimon S."/>
            <person name="Zhang W."/>
            <person name="Yang X."/>
            <person name="Jeffery I.B."/>
            <person name="Cooney J.C."/>
            <person name="Kagawa T.F."/>
            <person name="Liu W."/>
            <person name="Song Y."/>
            <person name="Salvetti E."/>
            <person name="Wrobel A."/>
            <person name="Rasinkangas P."/>
            <person name="Parkhill J."/>
            <person name="Rea M.C."/>
            <person name="O'Sullivan O."/>
            <person name="Ritari J."/>
            <person name="Douillard F.P."/>
            <person name="Paul Ross R."/>
            <person name="Yang R."/>
            <person name="Briner A.E."/>
            <person name="Felis G.E."/>
            <person name="de Vos W.M."/>
            <person name="Barrangou R."/>
            <person name="Klaenhammer T.R."/>
            <person name="Caufield P.W."/>
            <person name="Cui Y."/>
            <person name="Zhang H."/>
            <person name="O'Toole P.W."/>
        </authorList>
    </citation>
    <scope>NUCLEOTIDE SEQUENCE [LARGE SCALE GENOMIC DNA]</scope>
    <source>
        <strain evidence="2 3">LMG 26013</strain>
    </source>
</reference>